<evidence type="ECO:0000313" key="4">
    <source>
        <dbReference type="Proteomes" id="UP001497482"/>
    </source>
</evidence>
<feature type="coiled-coil region" evidence="1">
    <location>
        <begin position="128"/>
        <end position="169"/>
    </location>
</feature>
<proteinExistence type="predicted"/>
<feature type="region of interest" description="Disordered" evidence="2">
    <location>
        <begin position="217"/>
        <end position="250"/>
    </location>
</feature>
<evidence type="ECO:0000313" key="3">
    <source>
        <dbReference type="EMBL" id="CAL1605102.1"/>
    </source>
</evidence>
<sequence>MYVTCSASQGSPTDHRSPNGTKPKITLDPHIRLKAEKLDLALRFLGLEVTEEQKNQLRLGLSPDPQGTVSYGDFMEATRSLFPEHLEELGLGAGPFLFSYHEAASLMDTSAFHSPTYESECSCSSEEMESFQTEVRQLQSQMRQLKNMMKDMESSKKTLEEELQKTSEKACVTVEENTRLRCRLQAVERKASSSAEQDYEEVIGLLEAEIRDLKNQLGTRKHPAKEDVGELSRRLSSVDSQLRRSEVSRRQLEMSNRKLMGFAQAKVQT</sequence>
<evidence type="ECO:0000256" key="1">
    <source>
        <dbReference type="SAM" id="Coils"/>
    </source>
</evidence>
<keyword evidence="1" id="KW-0175">Coiled coil</keyword>
<reference evidence="3 4" key="1">
    <citation type="submission" date="2024-04" db="EMBL/GenBank/DDBJ databases">
        <authorList>
            <person name="Waldvogel A.-M."/>
            <person name="Schoenle A."/>
        </authorList>
    </citation>
    <scope>NUCLEOTIDE SEQUENCE [LARGE SCALE GENOMIC DNA]</scope>
</reference>
<evidence type="ECO:0000256" key="2">
    <source>
        <dbReference type="SAM" id="MobiDB-lite"/>
    </source>
</evidence>
<accession>A0AAV2LVL8</accession>
<feature type="compositionally biased region" description="Basic and acidic residues" evidence="2">
    <location>
        <begin position="224"/>
        <end position="233"/>
    </location>
</feature>
<name>A0AAV2LVL8_KNICA</name>
<dbReference type="AlphaFoldDB" id="A0AAV2LVL8"/>
<gene>
    <name evidence="3" type="ORF">KC01_LOCUS32523</name>
</gene>
<feature type="compositionally biased region" description="Basic and acidic residues" evidence="2">
    <location>
        <begin position="241"/>
        <end position="250"/>
    </location>
</feature>
<keyword evidence="4" id="KW-1185">Reference proteome</keyword>
<dbReference type="SUPFAM" id="SSF46579">
    <property type="entry name" value="Prefoldin"/>
    <property type="match status" value="1"/>
</dbReference>
<feature type="region of interest" description="Disordered" evidence="2">
    <location>
        <begin position="1"/>
        <end position="26"/>
    </location>
</feature>
<dbReference type="EMBL" id="OZ035827">
    <property type="protein sequence ID" value="CAL1605102.1"/>
    <property type="molecule type" value="Genomic_DNA"/>
</dbReference>
<dbReference type="Proteomes" id="UP001497482">
    <property type="component" value="Chromosome 5"/>
</dbReference>
<feature type="compositionally biased region" description="Polar residues" evidence="2">
    <location>
        <begin position="1"/>
        <end position="12"/>
    </location>
</feature>
<protein>
    <submittedName>
        <fullName evidence="3">Uncharacterized protein</fullName>
    </submittedName>
</protein>
<organism evidence="3 4">
    <name type="scientific">Knipowitschia caucasica</name>
    <name type="common">Caucasian dwarf goby</name>
    <name type="synonym">Pomatoschistus caucasicus</name>
    <dbReference type="NCBI Taxonomy" id="637954"/>
    <lineage>
        <taxon>Eukaryota</taxon>
        <taxon>Metazoa</taxon>
        <taxon>Chordata</taxon>
        <taxon>Craniata</taxon>
        <taxon>Vertebrata</taxon>
        <taxon>Euteleostomi</taxon>
        <taxon>Actinopterygii</taxon>
        <taxon>Neopterygii</taxon>
        <taxon>Teleostei</taxon>
        <taxon>Neoteleostei</taxon>
        <taxon>Acanthomorphata</taxon>
        <taxon>Gobiaria</taxon>
        <taxon>Gobiiformes</taxon>
        <taxon>Gobioidei</taxon>
        <taxon>Gobiidae</taxon>
        <taxon>Gobiinae</taxon>
        <taxon>Knipowitschia</taxon>
    </lineage>
</organism>